<dbReference type="OrthoDB" id="7181835at2"/>
<gene>
    <name evidence="2" type="ORF">LPB140_01225</name>
</gene>
<dbReference type="EMBL" id="CP018154">
    <property type="protein sequence ID" value="APG61683.1"/>
    <property type="molecule type" value="Genomic_DNA"/>
</dbReference>
<dbReference type="STRING" id="1913578.LPB140_01225"/>
<dbReference type="PANTHER" id="PTHR43364">
    <property type="entry name" value="NADH-SPECIFIC METHYLGLYOXAL REDUCTASE-RELATED"/>
    <property type="match status" value="1"/>
</dbReference>
<evidence type="ECO:0000259" key="1">
    <source>
        <dbReference type="Pfam" id="PF00248"/>
    </source>
</evidence>
<keyword evidence="3" id="KW-1185">Reference proteome</keyword>
<feature type="domain" description="NADP-dependent oxidoreductase" evidence="1">
    <location>
        <begin position="23"/>
        <end position="289"/>
    </location>
</feature>
<evidence type="ECO:0000313" key="3">
    <source>
        <dbReference type="Proteomes" id="UP000242561"/>
    </source>
</evidence>
<dbReference type="Gene3D" id="3.20.20.100">
    <property type="entry name" value="NADP-dependent oxidoreductase domain"/>
    <property type="match status" value="1"/>
</dbReference>
<sequence>MNQYLPSPAPHHLGDSKIALSPIAWGMWRFVGDDVDAAEKLVNGALEAGITLFDTADIYGFNGNDGFGDSETLLGKVFARDASLRDRMFLASKGGIMPPIPYDSSADYLAKAMDASLTRMGVEQMDLWQIHRPDILTHPQELARTLENAHKAGKFLNLGVSNMTQAQIEALNHFLTIPIATTQPEFSPLRIDIAENGELDQAMRLGMKIMAWSPLGGGRIADPQNDREKAVVAVLDRVANEQGVSRTSAAYSWIMAHPARIIPIIGSQRVERIAEAMESLNVKWTRNDWYDVLVAARGVALP</sequence>
<dbReference type="KEGG" id="sphl:LPB140_01225"/>
<dbReference type="Pfam" id="PF00248">
    <property type="entry name" value="Aldo_ket_red"/>
    <property type="match status" value="1"/>
</dbReference>
<protein>
    <submittedName>
        <fullName evidence="2">Aldo/keto reductase</fullName>
    </submittedName>
</protein>
<evidence type="ECO:0000313" key="2">
    <source>
        <dbReference type="EMBL" id="APG61683.1"/>
    </source>
</evidence>
<dbReference type="PANTHER" id="PTHR43364:SF1">
    <property type="entry name" value="OXIDOREDUCTASE YDHF"/>
    <property type="match status" value="1"/>
</dbReference>
<dbReference type="Proteomes" id="UP000242561">
    <property type="component" value="Chromosome"/>
</dbReference>
<dbReference type="InterPro" id="IPR023210">
    <property type="entry name" value="NADP_OxRdtase_dom"/>
</dbReference>
<proteinExistence type="predicted"/>
<dbReference type="GO" id="GO:0005829">
    <property type="term" value="C:cytosol"/>
    <property type="evidence" value="ECO:0007669"/>
    <property type="project" value="TreeGrafter"/>
</dbReference>
<dbReference type="RefSeq" id="WP_072558329.1">
    <property type="nucleotide sequence ID" value="NZ_CP018154.1"/>
</dbReference>
<accession>A0A1L3J9A9</accession>
<organism evidence="2 3">
    <name type="scientific">Sphingorhabdus lutea</name>
    <dbReference type="NCBI Taxonomy" id="1913578"/>
    <lineage>
        <taxon>Bacteria</taxon>
        <taxon>Pseudomonadati</taxon>
        <taxon>Pseudomonadota</taxon>
        <taxon>Alphaproteobacteria</taxon>
        <taxon>Sphingomonadales</taxon>
        <taxon>Sphingomonadaceae</taxon>
        <taxon>Sphingorhabdus</taxon>
    </lineage>
</organism>
<reference evidence="2 3" key="1">
    <citation type="submission" date="2016-11" db="EMBL/GenBank/DDBJ databases">
        <title>Sphingorhabdus sp. LPB0140, isolated from marine environment.</title>
        <authorList>
            <person name="Kim E."/>
            <person name="Yi H."/>
        </authorList>
    </citation>
    <scope>NUCLEOTIDE SEQUENCE [LARGE SCALE GENOMIC DNA]</scope>
    <source>
        <strain evidence="2 3">LPB0140</strain>
    </source>
</reference>
<dbReference type="AlphaFoldDB" id="A0A1L3J9A9"/>
<name>A0A1L3J9A9_9SPHN</name>
<dbReference type="InterPro" id="IPR036812">
    <property type="entry name" value="NAD(P)_OxRdtase_dom_sf"/>
</dbReference>
<dbReference type="SUPFAM" id="SSF51430">
    <property type="entry name" value="NAD(P)-linked oxidoreductase"/>
    <property type="match status" value="1"/>
</dbReference>
<dbReference type="InterPro" id="IPR050523">
    <property type="entry name" value="AKR_Detox_Biosynth"/>
</dbReference>